<organism evidence="1 2">
    <name type="scientific">Rhizopus stolonifer</name>
    <name type="common">Rhizopus nigricans</name>
    <dbReference type="NCBI Taxonomy" id="4846"/>
    <lineage>
        <taxon>Eukaryota</taxon>
        <taxon>Fungi</taxon>
        <taxon>Fungi incertae sedis</taxon>
        <taxon>Mucoromycota</taxon>
        <taxon>Mucoromycotina</taxon>
        <taxon>Mucoromycetes</taxon>
        <taxon>Mucorales</taxon>
        <taxon>Mucorineae</taxon>
        <taxon>Rhizopodaceae</taxon>
        <taxon>Rhizopus</taxon>
    </lineage>
</organism>
<dbReference type="PROSITE" id="PS51257">
    <property type="entry name" value="PROKAR_LIPOPROTEIN"/>
    <property type="match status" value="1"/>
</dbReference>
<dbReference type="PANTHER" id="PTHR14742">
    <property type="entry name" value="RIBONUCLEASE P SUBUNIT P21"/>
    <property type="match status" value="1"/>
</dbReference>
<dbReference type="GO" id="GO:0005655">
    <property type="term" value="C:nucleolar ribonuclease P complex"/>
    <property type="evidence" value="ECO:0007669"/>
    <property type="project" value="TreeGrafter"/>
</dbReference>
<dbReference type="Proteomes" id="UP000253551">
    <property type="component" value="Unassembled WGS sequence"/>
</dbReference>
<evidence type="ECO:0000313" key="2">
    <source>
        <dbReference type="Proteomes" id="UP000253551"/>
    </source>
</evidence>
<dbReference type="Pfam" id="PF04032">
    <property type="entry name" value="Rpr2"/>
    <property type="match status" value="1"/>
</dbReference>
<sequence>MQQTNRLDFLFNASHTMFSSCPSLSRYYMNEFQETLGEYELKPTKQIERLACQSCGQISIAGLNTQKAEKEGKAKVKEFDRDDMLDMSKSEGVPWLT</sequence>
<reference evidence="1 2" key="1">
    <citation type="journal article" date="2018" name="G3 (Bethesda)">
        <title>Phylogenetic and Phylogenomic Definition of Rhizopus Species.</title>
        <authorList>
            <person name="Gryganskyi A.P."/>
            <person name="Golan J."/>
            <person name="Dolatabadi S."/>
            <person name="Mondo S."/>
            <person name="Robb S."/>
            <person name="Idnurm A."/>
            <person name="Muszewska A."/>
            <person name="Steczkiewicz K."/>
            <person name="Masonjones S."/>
            <person name="Liao H.L."/>
            <person name="Gajdeczka M.T."/>
            <person name="Anike F."/>
            <person name="Vuek A."/>
            <person name="Anishchenko I.M."/>
            <person name="Voigt K."/>
            <person name="de Hoog G.S."/>
            <person name="Smith M.E."/>
            <person name="Heitman J."/>
            <person name="Vilgalys R."/>
            <person name="Stajich J.E."/>
        </authorList>
    </citation>
    <scope>NUCLEOTIDE SEQUENCE [LARGE SCALE GENOMIC DNA]</scope>
    <source>
        <strain evidence="1 2">LSU 92-RS-03</strain>
    </source>
</reference>
<dbReference type="InterPro" id="IPR007175">
    <property type="entry name" value="Rpr2/Snm1/Rpp21"/>
</dbReference>
<keyword evidence="2" id="KW-1185">Reference proteome</keyword>
<name>A0A367IY62_RHIST</name>
<gene>
    <name evidence="1" type="ORF">CU098_006950</name>
</gene>
<dbReference type="OrthoDB" id="438080at2759"/>
<dbReference type="PANTHER" id="PTHR14742:SF3">
    <property type="entry name" value="RIBONUCLEASE MRP PROTEIN SUBUNIT SNM1"/>
    <property type="match status" value="1"/>
</dbReference>
<proteinExistence type="predicted"/>
<dbReference type="AlphaFoldDB" id="A0A367IY62"/>
<protein>
    <submittedName>
        <fullName evidence="1">Uncharacterized protein</fullName>
    </submittedName>
</protein>
<dbReference type="STRING" id="4846.A0A367IY62"/>
<evidence type="ECO:0000313" key="1">
    <source>
        <dbReference type="EMBL" id="RCH82625.1"/>
    </source>
</evidence>
<accession>A0A367IY62</accession>
<comment type="caution">
    <text evidence="1">The sequence shown here is derived from an EMBL/GenBank/DDBJ whole genome shotgun (WGS) entry which is preliminary data.</text>
</comment>
<dbReference type="EMBL" id="PJQM01005036">
    <property type="protein sequence ID" value="RCH82625.1"/>
    <property type="molecule type" value="Genomic_DNA"/>
</dbReference>
<dbReference type="GO" id="GO:0008033">
    <property type="term" value="P:tRNA processing"/>
    <property type="evidence" value="ECO:0007669"/>
    <property type="project" value="TreeGrafter"/>
</dbReference>